<keyword evidence="3" id="KW-1185">Reference proteome</keyword>
<sequence length="180" mass="20798">MKTIKKITAVLAISGLLFVSCDNKKKEKVEDKMEEVEKKMDEIGDDISEEFQEMKLELEDGMSVNYKVDSDGTLAFDDWDAFTIANKELNDIERLDPDEVNTRIEKLQGTIASLGNDIPKWLQTDEVKEDIKNVQKEYKNVIDNKNDATDKVKQNIEDLNEKFDDLREELNEVIAKYKKS</sequence>
<dbReference type="OrthoDB" id="1144672at2"/>
<evidence type="ECO:0000313" key="3">
    <source>
        <dbReference type="Proteomes" id="UP000307140"/>
    </source>
</evidence>
<name>A0A5S3N3Z3_9FLAO</name>
<evidence type="ECO:0000313" key="2">
    <source>
        <dbReference type="EMBL" id="TMM29973.1"/>
    </source>
</evidence>
<accession>A0A5S3N3Z3</accession>
<reference evidence="2 3" key="1">
    <citation type="submission" date="2019-05" db="EMBL/GenBank/DDBJ databases">
        <title>Polaribacter aestuariivivens sp. nov., isolated from a tidal flat.</title>
        <authorList>
            <person name="Yoon J.-H."/>
        </authorList>
    </citation>
    <scope>NUCLEOTIDE SEQUENCE [LARGE SCALE GENOMIC DNA]</scope>
    <source>
        <strain evidence="2 3">DBTF-3</strain>
    </source>
</reference>
<dbReference type="AlphaFoldDB" id="A0A5S3N3Z3"/>
<gene>
    <name evidence="2" type="ORF">FDT66_08890</name>
</gene>
<dbReference type="RefSeq" id="WP_138535823.1">
    <property type="nucleotide sequence ID" value="NZ_VANR01000004.1"/>
</dbReference>
<protein>
    <submittedName>
        <fullName evidence="2">Uncharacterized protein</fullName>
    </submittedName>
</protein>
<comment type="caution">
    <text evidence="2">The sequence shown here is derived from an EMBL/GenBank/DDBJ whole genome shotgun (WGS) entry which is preliminary data.</text>
</comment>
<evidence type="ECO:0000256" key="1">
    <source>
        <dbReference type="SAM" id="Coils"/>
    </source>
</evidence>
<dbReference type="Proteomes" id="UP000307140">
    <property type="component" value="Unassembled WGS sequence"/>
</dbReference>
<feature type="coiled-coil region" evidence="1">
    <location>
        <begin position="19"/>
        <end position="53"/>
    </location>
</feature>
<dbReference type="PROSITE" id="PS51257">
    <property type="entry name" value="PROKAR_LIPOPROTEIN"/>
    <property type="match status" value="1"/>
</dbReference>
<proteinExistence type="predicted"/>
<keyword evidence="1" id="KW-0175">Coiled coil</keyword>
<dbReference type="EMBL" id="VANR01000004">
    <property type="protein sequence ID" value="TMM29973.1"/>
    <property type="molecule type" value="Genomic_DNA"/>
</dbReference>
<feature type="coiled-coil region" evidence="1">
    <location>
        <begin position="124"/>
        <end position="180"/>
    </location>
</feature>
<organism evidence="2 3">
    <name type="scientific">Polaribacter aestuariivivens</name>
    <dbReference type="NCBI Taxonomy" id="2304626"/>
    <lineage>
        <taxon>Bacteria</taxon>
        <taxon>Pseudomonadati</taxon>
        <taxon>Bacteroidota</taxon>
        <taxon>Flavobacteriia</taxon>
        <taxon>Flavobacteriales</taxon>
        <taxon>Flavobacteriaceae</taxon>
    </lineage>
</organism>